<dbReference type="InterPro" id="IPR027417">
    <property type="entry name" value="P-loop_NTPase"/>
</dbReference>
<dbReference type="EMBL" id="FQZP01000026">
    <property type="protein sequence ID" value="SHJ13162.1"/>
    <property type="molecule type" value="Genomic_DNA"/>
</dbReference>
<reference evidence="1 2" key="1">
    <citation type="submission" date="2016-11" db="EMBL/GenBank/DDBJ databases">
        <authorList>
            <person name="Varghese N."/>
            <person name="Submissions S."/>
        </authorList>
    </citation>
    <scope>NUCLEOTIDE SEQUENCE [LARGE SCALE GENOMIC DNA]</scope>
    <source>
        <strain evidence="1 2">DSM 19027</strain>
    </source>
</reference>
<dbReference type="AlphaFoldDB" id="A0A1M6GTG1"/>
<dbReference type="InterPro" id="IPR016195">
    <property type="entry name" value="Pol/histidinol_Pase-like"/>
</dbReference>
<sequence>MAYSKWLKTDLHIHSHISNQTKLHDYEGSNLTYEKLVTALVKEQINIFSITDHNTINIPLYSELLSNREDLVKQNINFVIGAEVDFEDKRVHDKVFHMLVYFDTCDLDRIAKIFIDMYNKNNINEIDIDTQPISLDVFFNAVFDNGIQNIITIPHFNKKEKGLPPRDQIDRFVYTVFNALEDSNNRENLIRAINAFKNFKYNDVPIVVFSDNHNIDIYPRSKSGDLSKQTSMYILGNINYPFSSIKTAFQDVNTRISIEGLEMRSSTSAHKYIKSVTIDQTTIPLSEYQNTIIGGFGSGKSFFLNMLLYGKKNIKEQYRDLANKYEQFTFTFSDGTTRESLSQLEDEIRIIQFDQRKDIYFKNVLLEEDKNYLEKQLHVEFPSMDTVNEIEEIELKDCFNRLKQNCENTSSITDIINYDALNRKNEKSYSFNVEELQPIYESPVYLEALLNNLELEIHRKVLFKPLYSDSEVNNISTTKGIISTKDNNYRIISEKFNSLVDKLSLKIKNVNEEVHRSNSLISGSIKVFDDIKEDLTTYIHLLKGLKSKAFEFENRYSEEKYNELKSKKQINNLFSYQLIAKYLVNNNYIDYIQYIIKSQYRSGNLFKGIIRTLNAKDSFAYNKTFVQRIDQYTEEYYNNFKTVCYDICENGESILKKSAGEKANIIMNIIFDIIEEYSSKGISSIIVLDQPEDNLDNKGIKNRIVNRIRSLKIKNRLPQLICVTHNANISITADSENIILAKKEEDKCYYVASGIEDTDFIKDVCKIIEGGQSALKKRGIKFNLPIIKDLERGESIDD</sequence>
<evidence type="ECO:0000313" key="2">
    <source>
        <dbReference type="Proteomes" id="UP000324781"/>
    </source>
</evidence>
<organism evidence="1 2">
    <name type="scientific">Thermoclostridium caenicola</name>
    <dbReference type="NCBI Taxonomy" id="659425"/>
    <lineage>
        <taxon>Bacteria</taxon>
        <taxon>Bacillati</taxon>
        <taxon>Bacillota</taxon>
        <taxon>Clostridia</taxon>
        <taxon>Eubacteriales</taxon>
        <taxon>Oscillospiraceae</taxon>
        <taxon>Thermoclostridium</taxon>
    </lineage>
</organism>
<evidence type="ECO:0000313" key="1">
    <source>
        <dbReference type="EMBL" id="SHJ13162.1"/>
    </source>
</evidence>
<dbReference type="Proteomes" id="UP000324781">
    <property type="component" value="Unassembled WGS sequence"/>
</dbReference>
<dbReference type="Gene3D" id="3.20.20.140">
    <property type="entry name" value="Metal-dependent hydrolases"/>
    <property type="match status" value="1"/>
</dbReference>
<name>A0A1M6GTG1_9FIRM</name>
<proteinExistence type="predicted"/>
<dbReference type="Gene3D" id="3.40.50.300">
    <property type="entry name" value="P-loop containing nucleotide triphosphate hydrolases"/>
    <property type="match status" value="1"/>
</dbReference>
<dbReference type="SUPFAM" id="SSF52540">
    <property type="entry name" value="P-loop containing nucleoside triphosphate hydrolases"/>
    <property type="match status" value="1"/>
</dbReference>
<dbReference type="SUPFAM" id="SSF89550">
    <property type="entry name" value="PHP domain-like"/>
    <property type="match status" value="1"/>
</dbReference>
<dbReference type="OrthoDB" id="9791620at2"/>
<protein>
    <submittedName>
        <fullName evidence="1">PHP domain-containing protein</fullName>
    </submittedName>
</protein>
<accession>A0A1M6GTG1</accession>
<gene>
    <name evidence="1" type="ORF">SAMN05444373_102627</name>
</gene>
<dbReference type="RefSeq" id="WP_149678821.1">
    <property type="nucleotide sequence ID" value="NZ_FQZP01000026.1"/>
</dbReference>
<keyword evidence="2" id="KW-1185">Reference proteome</keyword>